<keyword evidence="1" id="KW-0433">Leucine-rich repeat</keyword>
<dbReference type="InterPro" id="IPR025875">
    <property type="entry name" value="Leu-rich_rpt_4"/>
</dbReference>
<dbReference type="Pfam" id="PF13855">
    <property type="entry name" value="LRR_8"/>
    <property type="match status" value="1"/>
</dbReference>
<proteinExistence type="predicted"/>
<dbReference type="PROSITE" id="PS51450">
    <property type="entry name" value="LRR"/>
    <property type="match status" value="8"/>
</dbReference>
<dbReference type="SMART" id="SM00369">
    <property type="entry name" value="LRR_TYP"/>
    <property type="match status" value="9"/>
</dbReference>
<organism evidence="4 5">
    <name type="scientific">Mesorhizobium hawassense</name>
    <dbReference type="NCBI Taxonomy" id="1209954"/>
    <lineage>
        <taxon>Bacteria</taxon>
        <taxon>Pseudomonadati</taxon>
        <taxon>Pseudomonadota</taxon>
        <taxon>Alphaproteobacteria</taxon>
        <taxon>Hyphomicrobiales</taxon>
        <taxon>Phyllobacteriaceae</taxon>
        <taxon>Mesorhizobium</taxon>
    </lineage>
</organism>
<evidence type="ECO:0000256" key="1">
    <source>
        <dbReference type="ARBA" id="ARBA00022614"/>
    </source>
</evidence>
<reference evidence="4 5" key="1">
    <citation type="submission" date="2018-07" db="EMBL/GenBank/DDBJ databases">
        <title>Diversity of Mesorhizobium strains in Brazil.</title>
        <authorList>
            <person name="Helene L.C.F."/>
            <person name="Dall'Agnol R."/>
            <person name="Delamuta J.R.M."/>
            <person name="Hungria M."/>
        </authorList>
    </citation>
    <scope>NUCLEOTIDE SEQUENCE [LARGE SCALE GENOMIC DNA]</scope>
    <source>
        <strain evidence="4 5">AC99b</strain>
    </source>
</reference>
<dbReference type="OrthoDB" id="4167063at2"/>
<dbReference type="InterPro" id="IPR050836">
    <property type="entry name" value="SDS22/Internalin_LRR"/>
</dbReference>
<keyword evidence="5" id="KW-1185">Reference proteome</keyword>
<feature type="chain" id="PRO_5016398477" description="Leucine-rich repeat domain-containing protein" evidence="3">
    <location>
        <begin position="24"/>
        <end position="939"/>
    </location>
</feature>
<evidence type="ECO:0000313" key="4">
    <source>
        <dbReference type="EMBL" id="RAZ92843.1"/>
    </source>
</evidence>
<dbReference type="PANTHER" id="PTHR46652">
    <property type="entry name" value="LEUCINE-RICH REPEAT AND IQ DOMAIN-CONTAINING PROTEIN 1-RELATED"/>
    <property type="match status" value="1"/>
</dbReference>
<dbReference type="EMBL" id="QMBP01000001">
    <property type="protein sequence ID" value="RAZ92843.1"/>
    <property type="molecule type" value="Genomic_DNA"/>
</dbReference>
<protein>
    <recommendedName>
        <fullName evidence="6">Leucine-rich repeat domain-containing protein</fullName>
    </recommendedName>
</protein>
<dbReference type="Pfam" id="PF13516">
    <property type="entry name" value="LRR_6"/>
    <property type="match status" value="1"/>
</dbReference>
<dbReference type="Proteomes" id="UP000251558">
    <property type="component" value="Unassembled WGS sequence"/>
</dbReference>
<keyword evidence="3" id="KW-0732">Signal</keyword>
<dbReference type="InterPro" id="IPR032675">
    <property type="entry name" value="LRR_dom_sf"/>
</dbReference>
<dbReference type="Gene3D" id="3.80.10.10">
    <property type="entry name" value="Ribonuclease Inhibitor"/>
    <property type="match status" value="4"/>
</dbReference>
<feature type="signal peptide" evidence="3">
    <location>
        <begin position="1"/>
        <end position="23"/>
    </location>
</feature>
<comment type="caution">
    <text evidence="4">The sequence shown here is derived from an EMBL/GenBank/DDBJ whole genome shotgun (WGS) entry which is preliminary data.</text>
</comment>
<evidence type="ECO:0000313" key="5">
    <source>
        <dbReference type="Proteomes" id="UP000251558"/>
    </source>
</evidence>
<gene>
    <name evidence="4" type="ORF">DPM33_02965</name>
</gene>
<dbReference type="PANTHER" id="PTHR46652:SF3">
    <property type="entry name" value="LEUCINE-RICH REPEAT-CONTAINING PROTEIN 9"/>
    <property type="match status" value="1"/>
</dbReference>
<dbReference type="InterPro" id="IPR003591">
    <property type="entry name" value="Leu-rich_rpt_typical-subtyp"/>
</dbReference>
<accession>A0A330HX16</accession>
<dbReference type="AlphaFoldDB" id="A0A330HX16"/>
<dbReference type="SUPFAM" id="SSF52058">
    <property type="entry name" value="L domain-like"/>
    <property type="match status" value="2"/>
</dbReference>
<evidence type="ECO:0000256" key="2">
    <source>
        <dbReference type="ARBA" id="ARBA00022737"/>
    </source>
</evidence>
<keyword evidence="2" id="KW-0677">Repeat</keyword>
<sequence length="939" mass="100462">MMRLRLVLLLALALIGWPRPSLADAPNLVLVEDSGGGTRLNFPLLISNGRGYRIRCAAQTDEEKIIQGLGFVLAPSDVLSAVDPAVAAAKPLDNPLLCPTAPNYPIKIFTVSEPAGQAFYMQFPTDFGSASYGNRIYRPSCVGLIDALQIDLTKAINADPRPFFGSDIYDIQCLRGAPLQSHPDSFAAWCSKSDLGDEQRKTVLALLQSTPGGTTALGDPPKCTAAQSYLTTITSLDLSGFDLTNLEPLEVLPNLTSLSLSRNRIADPASLAKLVGLTFLDLSGNQIENLSALAPLIVLTSLDLGHNAISNLRPLSSNRALTQLNLGSNQITDVTPLHFLQKLTELNLANNQLNTASVAPLTSLGALTRLDLTNNKIEILDSFGQFPDATEIKLAGNPVMGAASLGFTEVCVLHRGDASPFGFTIRAMLTLAGNQNCEGAGAALNSMTTLDLSNKQISDVRPIAMIKNLTALNLSTNAIVDIAPLADIAGLSTLNLATNNIVNARPLAELPSLTTLDLSSNPVDVSGFLPACLVRGQASLLNDTQKAEIAALLSLTGQDKCRRAADRLASMTAITLVNAGLKTLDYFSILQNVQRLDLHQNALADATKLTNLPHLSDLNLAQNQMASLASLTNLRGLESLVLDNNPLGSLNGIQSLARLRNLQISNTSVSNIGLLGSLPLLERAQLRNLPIAYGGLEDYCLVHKLDPAALGEVGQFMQALEPRLSAAAVNSADCDAVGAWARTVDTLSLNQLNLTSIEPLRYFTNLSELYLSQNRIRDTEPLRGLLRLTVLGLDGNELQEAPWLRSDVIKMLGLAQNAIVSVAGLQSRTSLTWLNLMNNRVQDSRPLGGLTSLGYLDLRFNQIATGETVGNIYPMKPYLKGNSVCSLPVILISPPPPIVEACRREPIHLDPAVIGVITNGHVFRERTFSGGVNHIVQPP</sequence>
<dbReference type="SMART" id="SM00365">
    <property type="entry name" value="LRR_SD22"/>
    <property type="match status" value="10"/>
</dbReference>
<name>A0A330HX16_9HYPH</name>
<evidence type="ECO:0000256" key="3">
    <source>
        <dbReference type="SAM" id="SignalP"/>
    </source>
</evidence>
<dbReference type="InterPro" id="IPR001611">
    <property type="entry name" value="Leu-rich_rpt"/>
</dbReference>
<evidence type="ECO:0008006" key="6">
    <source>
        <dbReference type="Google" id="ProtNLM"/>
    </source>
</evidence>
<dbReference type="Pfam" id="PF12799">
    <property type="entry name" value="LRR_4"/>
    <property type="match status" value="2"/>
</dbReference>